<gene>
    <name evidence="2" type="ORF">MNBD_GAMMA13-940</name>
</gene>
<evidence type="ECO:0008006" key="3">
    <source>
        <dbReference type="Google" id="ProtNLM"/>
    </source>
</evidence>
<sequence>MAITLKENVLPWLDRIDSMELRERILLLAAVIVVMFLLVDTLILQPLLTQQQTTRQHIEDLDVKLNGLRQHALLLNYKSNNDPAISHRQSRGRLTSELSDLDDRIIGQLDALVEPEQATQILEQILHKHHGLKLASLNTSIEPLADLSKEQPSDIPGLIRYQFDMVIQGGYQDVLSYLKRLEAMPWKFFWQQIDFKSTQYPYAETRLRLYILGTQDA</sequence>
<reference evidence="2" key="1">
    <citation type="submission" date="2018-06" db="EMBL/GenBank/DDBJ databases">
        <authorList>
            <person name="Zhirakovskaya E."/>
        </authorList>
    </citation>
    <scope>NUCLEOTIDE SEQUENCE</scope>
</reference>
<name>A0A3B0ZL40_9ZZZZ</name>
<protein>
    <recommendedName>
        <fullName evidence="3">MSHA biogenesis protein MshJ</fullName>
    </recommendedName>
</protein>
<organism evidence="2">
    <name type="scientific">hydrothermal vent metagenome</name>
    <dbReference type="NCBI Taxonomy" id="652676"/>
    <lineage>
        <taxon>unclassified sequences</taxon>
        <taxon>metagenomes</taxon>
        <taxon>ecological metagenomes</taxon>
    </lineage>
</organism>
<keyword evidence="1" id="KW-0472">Membrane</keyword>
<dbReference type="AlphaFoldDB" id="A0A3B0ZL40"/>
<evidence type="ECO:0000313" key="2">
    <source>
        <dbReference type="EMBL" id="VAW81366.1"/>
    </source>
</evidence>
<proteinExistence type="predicted"/>
<evidence type="ECO:0000256" key="1">
    <source>
        <dbReference type="SAM" id="Phobius"/>
    </source>
</evidence>
<keyword evidence="1" id="KW-0812">Transmembrane</keyword>
<dbReference type="EMBL" id="UOFK01000257">
    <property type="protein sequence ID" value="VAW81366.1"/>
    <property type="molecule type" value="Genomic_DNA"/>
</dbReference>
<keyword evidence="1" id="KW-1133">Transmembrane helix</keyword>
<accession>A0A3B0ZL40</accession>
<feature type="transmembrane region" description="Helical" evidence="1">
    <location>
        <begin position="25"/>
        <end position="48"/>
    </location>
</feature>